<feature type="compositionally biased region" description="Acidic residues" evidence="1">
    <location>
        <begin position="89"/>
        <end position="103"/>
    </location>
</feature>
<evidence type="ECO:0000313" key="3">
    <source>
        <dbReference type="Proteomes" id="UP000094527"/>
    </source>
</evidence>
<name>A0A1D2N372_ORCCI</name>
<feature type="region of interest" description="Disordered" evidence="1">
    <location>
        <begin position="89"/>
        <end position="127"/>
    </location>
</feature>
<feature type="non-terminal residue" evidence="2">
    <location>
        <position position="1"/>
    </location>
</feature>
<organism evidence="2 3">
    <name type="scientific">Orchesella cincta</name>
    <name type="common">Springtail</name>
    <name type="synonym">Podura cincta</name>
    <dbReference type="NCBI Taxonomy" id="48709"/>
    <lineage>
        <taxon>Eukaryota</taxon>
        <taxon>Metazoa</taxon>
        <taxon>Ecdysozoa</taxon>
        <taxon>Arthropoda</taxon>
        <taxon>Hexapoda</taxon>
        <taxon>Collembola</taxon>
        <taxon>Entomobryomorpha</taxon>
        <taxon>Entomobryoidea</taxon>
        <taxon>Orchesellidae</taxon>
        <taxon>Orchesellinae</taxon>
        <taxon>Orchesella</taxon>
    </lineage>
</organism>
<gene>
    <name evidence="2" type="ORF">Ocin01_07007</name>
</gene>
<sequence length="192" mass="21529">PLTAANALLPKSRSLDDGYQRSKNANNVESAMDQSSYVEHSGMDDSNLGQDGGYDDLSVVDGVKIEGVHGSYMEDQVDDDDEEPVDLYYEDDQSNAEQYDTEDSYNSQSGTGGNKTPPTQFERPHVPLRKLLPKVKMSRQHNNNNNNNATRQFVGVGHSLSLYRQQQPIKNFTSRNSYLFLLIISKCLTIFN</sequence>
<feature type="region of interest" description="Disordered" evidence="1">
    <location>
        <begin position="1"/>
        <end position="56"/>
    </location>
</feature>
<keyword evidence="3" id="KW-1185">Reference proteome</keyword>
<evidence type="ECO:0000313" key="2">
    <source>
        <dbReference type="EMBL" id="ODM99690.1"/>
    </source>
</evidence>
<accession>A0A1D2N372</accession>
<proteinExistence type="predicted"/>
<feature type="compositionally biased region" description="Polar residues" evidence="1">
    <location>
        <begin position="21"/>
        <end position="38"/>
    </location>
</feature>
<dbReference type="AlphaFoldDB" id="A0A1D2N372"/>
<feature type="compositionally biased region" description="Polar residues" evidence="1">
    <location>
        <begin position="104"/>
        <end position="119"/>
    </location>
</feature>
<dbReference type="EMBL" id="LJIJ01000263">
    <property type="protein sequence ID" value="ODM99690.1"/>
    <property type="molecule type" value="Genomic_DNA"/>
</dbReference>
<protein>
    <submittedName>
        <fullName evidence="2">Uncharacterized protein</fullName>
    </submittedName>
</protein>
<reference evidence="2 3" key="1">
    <citation type="journal article" date="2016" name="Genome Biol. Evol.">
        <title>Gene Family Evolution Reflects Adaptation to Soil Environmental Stressors in the Genome of the Collembolan Orchesella cincta.</title>
        <authorList>
            <person name="Faddeeva-Vakhrusheva A."/>
            <person name="Derks M.F."/>
            <person name="Anvar S.Y."/>
            <person name="Agamennone V."/>
            <person name="Suring W."/>
            <person name="Smit S."/>
            <person name="van Straalen N.M."/>
            <person name="Roelofs D."/>
        </authorList>
    </citation>
    <scope>NUCLEOTIDE SEQUENCE [LARGE SCALE GENOMIC DNA]</scope>
    <source>
        <tissue evidence="2">Mixed pool</tissue>
    </source>
</reference>
<evidence type="ECO:0000256" key="1">
    <source>
        <dbReference type="SAM" id="MobiDB-lite"/>
    </source>
</evidence>
<dbReference type="Proteomes" id="UP000094527">
    <property type="component" value="Unassembled WGS sequence"/>
</dbReference>
<comment type="caution">
    <text evidence="2">The sequence shown here is derived from an EMBL/GenBank/DDBJ whole genome shotgun (WGS) entry which is preliminary data.</text>
</comment>